<dbReference type="Proteomes" id="UP000326939">
    <property type="component" value="Chromosome 19"/>
</dbReference>
<name>A0A5N5J4K4_9ROSI</name>
<organism evidence="1 2">
    <name type="scientific">Salix brachista</name>
    <dbReference type="NCBI Taxonomy" id="2182728"/>
    <lineage>
        <taxon>Eukaryota</taxon>
        <taxon>Viridiplantae</taxon>
        <taxon>Streptophyta</taxon>
        <taxon>Embryophyta</taxon>
        <taxon>Tracheophyta</taxon>
        <taxon>Spermatophyta</taxon>
        <taxon>Magnoliopsida</taxon>
        <taxon>eudicotyledons</taxon>
        <taxon>Gunneridae</taxon>
        <taxon>Pentapetalae</taxon>
        <taxon>rosids</taxon>
        <taxon>fabids</taxon>
        <taxon>Malpighiales</taxon>
        <taxon>Salicaceae</taxon>
        <taxon>Saliceae</taxon>
        <taxon>Salix</taxon>
    </lineage>
</organism>
<dbReference type="AlphaFoldDB" id="A0A5N5J4K4"/>
<comment type="caution">
    <text evidence="1">The sequence shown here is derived from an EMBL/GenBank/DDBJ whole genome shotgun (WGS) entry which is preliminary data.</text>
</comment>
<sequence>MSVGVSFDRNSTKHSWIRRVPLIELEELLQGVEELELNVEVFLFPRIVDPVRSIENNGKCWVEKCGVHLIMEKSKEDSDIHGEKWDHAIDLHALGSLTTDDQRLESSLIRELPKLKIITLTNHRNIFCYR</sequence>
<evidence type="ECO:0000313" key="2">
    <source>
        <dbReference type="Proteomes" id="UP000326939"/>
    </source>
</evidence>
<reference evidence="2" key="1">
    <citation type="journal article" date="2019" name="Gigascience">
        <title>De novo genome assembly of the endangered Acer yangbiense, a plant species with extremely small populations endemic to Yunnan Province, China.</title>
        <authorList>
            <person name="Yang J."/>
            <person name="Wariss H.M."/>
            <person name="Tao L."/>
            <person name="Zhang R."/>
            <person name="Yun Q."/>
            <person name="Hollingsworth P."/>
            <person name="Dao Z."/>
            <person name="Luo G."/>
            <person name="Guo H."/>
            <person name="Ma Y."/>
            <person name="Sun W."/>
        </authorList>
    </citation>
    <scope>NUCLEOTIDE SEQUENCE [LARGE SCALE GENOMIC DNA]</scope>
    <source>
        <strain evidence="2">cv. br00</strain>
    </source>
</reference>
<dbReference type="EMBL" id="VDCV01000019">
    <property type="protein sequence ID" value="KAB5512263.1"/>
    <property type="molecule type" value="Genomic_DNA"/>
</dbReference>
<accession>A0A5N5J4K4</accession>
<keyword evidence="2" id="KW-1185">Reference proteome</keyword>
<evidence type="ECO:0000313" key="1">
    <source>
        <dbReference type="EMBL" id="KAB5512263.1"/>
    </source>
</evidence>
<proteinExistence type="predicted"/>
<gene>
    <name evidence="1" type="ORF">DKX38_029291</name>
</gene>
<protein>
    <submittedName>
        <fullName evidence="1">Uncharacterized protein</fullName>
    </submittedName>
</protein>